<dbReference type="STRING" id="1890364.A0A2P6NUH0"/>
<dbReference type="InterPro" id="IPR046338">
    <property type="entry name" value="GAIN_dom_sf"/>
</dbReference>
<keyword evidence="4" id="KW-0963">Cytoplasm</keyword>
<dbReference type="InterPro" id="IPR000719">
    <property type="entry name" value="Prot_kinase_dom"/>
</dbReference>
<comment type="similarity">
    <text evidence="3">Belongs to the eIF-2B gamma/epsilon subunits family.</text>
</comment>
<evidence type="ECO:0000256" key="13">
    <source>
        <dbReference type="SAM" id="Phobius"/>
    </source>
</evidence>
<dbReference type="Proteomes" id="UP000241769">
    <property type="component" value="Unassembled WGS sequence"/>
</dbReference>
<dbReference type="InterPro" id="IPR011009">
    <property type="entry name" value="Kinase-like_dom_sf"/>
</dbReference>
<dbReference type="SUPFAM" id="SSF81296">
    <property type="entry name" value="E set domains"/>
    <property type="match status" value="4"/>
</dbReference>
<dbReference type="PROSITE" id="PS51363">
    <property type="entry name" value="W2"/>
    <property type="match status" value="1"/>
</dbReference>
<evidence type="ECO:0000256" key="11">
    <source>
        <dbReference type="ARBA" id="ARBA00046432"/>
    </source>
</evidence>
<feature type="region of interest" description="Disordered" evidence="12">
    <location>
        <begin position="2147"/>
        <end position="2169"/>
    </location>
</feature>
<evidence type="ECO:0000313" key="18">
    <source>
        <dbReference type="Proteomes" id="UP000241769"/>
    </source>
</evidence>
<protein>
    <recommendedName>
        <fullName evidence="9">Translation initiation factor eIF2B subunit epsilon</fullName>
    </recommendedName>
    <alternativeName>
        <fullName evidence="10">eIF2B GDP-GTP exchange factor subunit epsilon</fullName>
    </alternativeName>
</protein>
<feature type="domain" description="Protein kinase" evidence="14">
    <location>
        <begin position="2228"/>
        <end position="2490"/>
    </location>
</feature>
<dbReference type="InterPro" id="IPR051956">
    <property type="entry name" value="eIF2B_epsilon"/>
</dbReference>
<keyword evidence="7 13" id="KW-0472">Membrane</keyword>
<dbReference type="SUPFAM" id="SSF53448">
    <property type="entry name" value="Nucleotide-diphospho-sugar transferases"/>
    <property type="match status" value="1"/>
</dbReference>
<dbReference type="GO" id="GO:0005085">
    <property type="term" value="F:guanyl-nucleotide exchange factor activity"/>
    <property type="evidence" value="ECO:0007669"/>
    <property type="project" value="InterPro"/>
</dbReference>
<comment type="subunit">
    <text evidence="11">Component of the translation initiation factor 2B (eIF2B) complex which is a heterodecamer of two sets of five different subunits: alpha, beta, gamma, delta and epsilon. Subunits alpha, beta and delta comprise a regulatory subcomplex and subunits epsilon and gamma comprise a catalytic subcomplex. Within the complex, the hexameric regulatory complex resides at the center, with the two heterodimeric catalytic subcomplexes bound on opposite sides.</text>
</comment>
<evidence type="ECO:0000256" key="6">
    <source>
        <dbReference type="ARBA" id="ARBA00022989"/>
    </source>
</evidence>
<dbReference type="CDD" id="cd11558">
    <property type="entry name" value="W2_eIF2B_epsilon"/>
    <property type="match status" value="1"/>
</dbReference>
<evidence type="ECO:0000256" key="3">
    <source>
        <dbReference type="ARBA" id="ARBA00007878"/>
    </source>
</evidence>
<dbReference type="InterPro" id="IPR016024">
    <property type="entry name" value="ARM-type_fold"/>
</dbReference>
<dbReference type="FunFam" id="3.90.550.10:FF:000066">
    <property type="entry name" value="Translation initiation factor eIF-2B subunit epsilon"/>
    <property type="match status" value="1"/>
</dbReference>
<feature type="compositionally biased region" description="Polar residues" evidence="12">
    <location>
        <begin position="2147"/>
        <end position="2157"/>
    </location>
</feature>
<evidence type="ECO:0000256" key="7">
    <source>
        <dbReference type="ARBA" id="ARBA00023136"/>
    </source>
</evidence>
<feature type="transmembrane region" description="Helical" evidence="13">
    <location>
        <begin position="2406"/>
        <end position="2422"/>
    </location>
</feature>
<dbReference type="Pfam" id="PF01833">
    <property type="entry name" value="TIG"/>
    <property type="match status" value="6"/>
</dbReference>
<keyword evidence="18" id="KW-1185">Reference proteome</keyword>
<keyword evidence="6 13" id="KW-1133">Transmembrane helix</keyword>
<dbReference type="GO" id="GO:0005851">
    <property type="term" value="C:eukaryotic translation initiation factor 2B complex"/>
    <property type="evidence" value="ECO:0007669"/>
    <property type="project" value="TreeGrafter"/>
</dbReference>
<dbReference type="Gene3D" id="2.160.10.10">
    <property type="entry name" value="Hexapeptide repeat proteins"/>
    <property type="match status" value="1"/>
</dbReference>
<name>A0A2P6NUH0_9EUKA</name>
<dbReference type="InterPro" id="IPR000203">
    <property type="entry name" value="GPS"/>
</dbReference>
<reference evidence="17 18" key="1">
    <citation type="journal article" date="2018" name="Genome Biol. Evol.">
        <title>Multiple Roots of Fruiting Body Formation in Amoebozoa.</title>
        <authorList>
            <person name="Hillmann F."/>
            <person name="Forbes G."/>
            <person name="Novohradska S."/>
            <person name="Ferling I."/>
            <person name="Riege K."/>
            <person name="Groth M."/>
            <person name="Westermann M."/>
            <person name="Marz M."/>
            <person name="Spaller T."/>
            <person name="Winckler T."/>
            <person name="Schaap P."/>
            <person name="Glockner G."/>
        </authorList>
    </citation>
    <scope>NUCLEOTIDE SEQUENCE [LARGE SCALE GENOMIC DNA]</scope>
    <source>
        <strain evidence="17 18">Jena</strain>
    </source>
</reference>
<feature type="domain" description="W2" evidence="16">
    <location>
        <begin position="2997"/>
        <end position="3165"/>
    </location>
</feature>
<comment type="subcellular location">
    <subcellularLocation>
        <location evidence="2">Cytoplasm</location>
        <location evidence="2">Cytosol</location>
    </subcellularLocation>
    <subcellularLocation>
        <location evidence="1">Membrane</location>
    </subcellularLocation>
</comment>
<evidence type="ECO:0000259" key="16">
    <source>
        <dbReference type="PROSITE" id="PS51363"/>
    </source>
</evidence>
<dbReference type="PANTHER" id="PTHR45887">
    <property type="entry name" value="TRANSLATION INITIATION FACTOR EIF-2B SUBUNIT EPSILON"/>
    <property type="match status" value="1"/>
</dbReference>
<dbReference type="Gene3D" id="1.10.510.10">
    <property type="entry name" value="Transferase(Phosphotransferase) domain 1"/>
    <property type="match status" value="1"/>
</dbReference>
<dbReference type="Pfam" id="PF07714">
    <property type="entry name" value="PK_Tyr_Ser-Thr"/>
    <property type="match status" value="1"/>
</dbReference>
<dbReference type="InterPro" id="IPR013783">
    <property type="entry name" value="Ig-like_fold"/>
</dbReference>
<dbReference type="PROSITE" id="PS50221">
    <property type="entry name" value="GAIN_B"/>
    <property type="match status" value="1"/>
</dbReference>
<sequence length="3173" mass="342178">MAENLPCVPPVVNVEYAPTRSPVIGWLVYSAPTKWSVPLASQFPGGRDSSPEISDRIGRLSLSFARNNVPQGRRDRYFIGINEKNLSHFDFGRAVPPLRYEKKIRYNPLEATRIRRKTMEWNRRYHGGAVWLYLTCIILGQSVVHAGSCDRSPSPFGDNINCTLTSGKTVQFIAYDNNQTAWIGANTCNKSPCHVPIPAGTGPNHNLTFYATKNEIMETIVYNYQAPAVSSWTPVGSAGSLFSINGQYLNFPGVSITIGQNQCLNVNFSNGSMTCIIPTGVGRLLPVSLTANGQSIASSLQKGLGWEIYSSRPSQTEDNFNLVNSDPRVTQLFTGYTYTLSATSSTNGSDWYNAPANITSYAIVFTGVLYSPSTTTFSYSIGSVPQSLTCKASSGISNGVFNFQLSANQYYPLRIVFYMNTSSSWSINLTAFTNYVYLSNISSAAVFSYLAPTFSSIFPASNTQPTSQLTLTMNGTNIGDASYSPTLYVNGQSTAFQINNGSITFTPPSQGRFSLRYVTGGQSFQTDWTFLPPYINSSTTCPSTGCQCTLTGTSLGNVPGAIGVIYNGQRLNLSVSIPTDFSAVTFALPAGYRNASLQLIVSDLVGNIFNYAYSPANFTAITGLSTTLPGGNLVTISGGNFGPNTTYPISLTWGGVPIYNATLQSDYNGIQLYQPTVSRVGPVLVSLSIGGDVLTQNYVALPSIYNVAGPSQGTPSFSLNGTWGDTSSYNALLYIGNMTLPISPSSTTTFTFDLPPYPAGIYPMVFQLGNYNSTPANFTYIAAPLVTSVSLVPTIGGSSIILGNFLNYSYPSVTIGGTYVNVNSVSMTSITIMVPPGTGSTLLIVDVNGQSTTITFSYQPPTITDIFGNFNTTGGSINITGTNFGTDVSVIRVTLGGIDCPVISLPGAHTVMNVKIPPGSGSRTLFVQVDSQMSPAYVFTYSPPSLTSLTRNVPTSGGTVQVLGANFGRNLSLVNISLGGIPQNVSSVTDDLVSFYASPGTGFSLLFITVDGVTVTNTFTYAPPLILSAKIDDGMENLTLHCLNLGFNSSDTLVYINGSMSNASTNVSSFTTLVIPWNGALFATIYVNVSGQSSPPFNYTLGAPSLLALPTDLSTAGGSINVTGVNLGTAPTLDVSWADQLLTFDVYNTTVLSGTYPPGVGANLIFSVTIAGMSTSTTFGYAPPTISHYASSGDTSGSIVYVNGTNLGYDATTMTATLGGILCDGLVVDTNYSSVHFNAPPGVGSTDLRLTVGSGNPSATFTYNYSPPSLYNVTGNISTCNPIGFIQGVDLGPDTSRTQISVNGKPATLVTMVTGHTTLSFTAPSGTPNGTLVSVTVGGQSSNFVPFYYAPPSISSVTGPNSTQGGKMIILGYNLAAPGYTPTATVDTETIAAAINDLQCGSLRISIGAGVGTNHTITLHINNDVSINVSFSYPPPQFTVTLQNDPKSYGYLVISATNVGATNDLTTVYLDGAPVDSSLIISIAPGQIQIAAPNVPRVITIQVGGQRSSPYTYVPPPATVATYTSTITTQGGYIQLTGKYVYAPYDRINVILGGVTVSDFYAANDGTSLGIQIPPGTGSKLLVVSIYNATVYSNFIRYNPPTITGLVLNNLNTDGGRIYINGNDFGILAGDVTISVGGTPCGNVTMETVHHVMSVDVPPGVGVDLALTLNVSGQAIVFPFSYPAPTITSVGTVGTSGGELLVFGDNLGRNNLVVETDGAYLVRNNRTVAYLNVLAGTGVQHSLNITVGGQAISFTFSYARPTIYNVAIYSQNHLYVVVDGFNLGSLDQNVTKPILTFGTIPAEFIGVTTGSLLYQPPLSLSNGNYTLYIVVDGQSSSGYPFQWKTNKPILRSLPTNYTVIDVDRGIVTCQIGISVEDHVGTSDQSLSLTNNVTSLPSVYVADQITIYNVPTVVDGGKNITLTFNVTVDINRISPLGFISLRTTNAVNQSSDLVTIRLQLPNDVILELNKKNNSALNGTAIYNAINQLQSLYHNSSYFTISTPQFTMTIRGIKGQNTTSVAVNGSAAAVTIPQSSLSQLNITDAYVTLLSISKNPFGSLDPTPVHGGITAVQLSDPSGAEIPVEGLSTPIQIVIPLFSIPDNQSVLVCSYWNVNNSSWSGDGCTVGNVSATSLTCLCNHLTNFTVTASPRKSDNSGSPVSGGSTDDQTTTSQGDKTVIIAVAAAVGSFLFISLVVIIIILYVRSRRNANFIDIELTENVTTNNFDETNIVLDETLSIGKKTTVYRTIWGVTVTAVKMEDADDADLSREMARLKELHHIRIVQYLGAFKRENRLGLLLEFMPCGNLHTWTKTKVMYRGDILSIGRQVADGLVYLHALEWVHGAICAENILLALGVGHVTSRASLTFPQSGGNMVAKICDFGSMVRPGGKAEALCDAPEVKDSKKVEKGTDVFCLAVVIMWVHVMRRKSDVSRDMTHPIKCSTSLKTIEDAEKRTLPDDIDELMDRCWRPKPRDRPTAVEVYRALEAYKHEPMSMSSPKSNQRIIAIQLTGGRSLGELRTRKFGSVCLVTIYEMSGKKGKSKKEEVLDQVKDILQGLILADSFDNKFAPITKDAPRCLLPLMNIPLIEYTLEFLASVGVQQIFILCCAHADKIQQYISNSRWSRPGVVTVECVVSSDCSNVGEALREIYTMEKITNDFILVPGDLVSNMNLDHVIARHKARRQKEDKACIMTTVLKKAPPDHRSRSLQEDVVVGIDEKSSRLVYFDDDKESKELKVDLTVFEDLSEVTFRNDLIDCRIDVCSPEVLIEFTDNFDWQDLRQDFMRGILTSEIRQSTIYTHVISGEYAARVRTYGAYDVISQEIIHRWAYPFVPDNNFLSDTTYTYHRNGRYFEKDVKLSRGSIIGRNCTIGRNVQIVNSYVWDDVVIEDNCVIHHAILANYSKCYPSTVLHHGCILSFNVHVGPSIEISAHTVLVNEQRGKSTHEIELGSMGSGFSWKSPDSAPSGLASLRSSRAILPKQEDDDTRREYDDLFTSGEAEVVDEQEKFQSEAHDIISSGILEDISIDNIVLQLKGRKFAYNASFADCVVLILHTFLELHKTLKGNALLAAVNKTVEKYKELFEKFINNDEERVELLFGLQDFSEKPTTPAEFKSPAVYPMLVKALYDAEIVDEGNIEQWVSENEEGDPTVALARPFIEWLQQAEEEDEDEEDGSEEDE</sequence>
<evidence type="ECO:0000256" key="10">
    <source>
        <dbReference type="ARBA" id="ARBA00044345"/>
    </source>
</evidence>
<dbReference type="InterPro" id="IPR003307">
    <property type="entry name" value="W2_domain"/>
</dbReference>
<dbReference type="InParanoid" id="A0A2P6NUH0"/>
<dbReference type="Gene3D" id="3.90.550.10">
    <property type="entry name" value="Spore Coat Polysaccharide Biosynthesis Protein SpsA, Chain A"/>
    <property type="match status" value="1"/>
</dbReference>
<dbReference type="Pfam" id="PF00483">
    <property type="entry name" value="NTP_transferase"/>
    <property type="match status" value="1"/>
</dbReference>
<organism evidence="17 18">
    <name type="scientific">Planoprotostelium fungivorum</name>
    <dbReference type="NCBI Taxonomy" id="1890364"/>
    <lineage>
        <taxon>Eukaryota</taxon>
        <taxon>Amoebozoa</taxon>
        <taxon>Evosea</taxon>
        <taxon>Variosea</taxon>
        <taxon>Cavosteliida</taxon>
        <taxon>Cavosteliaceae</taxon>
        <taxon>Planoprotostelium</taxon>
    </lineage>
</organism>
<dbReference type="InterPro" id="IPR001245">
    <property type="entry name" value="Ser-Thr/Tyr_kinase_cat_dom"/>
</dbReference>
<dbReference type="GO" id="GO:0005829">
    <property type="term" value="C:cytosol"/>
    <property type="evidence" value="ECO:0007669"/>
    <property type="project" value="UniProtKB-SubCell"/>
</dbReference>
<dbReference type="GO" id="GO:0016020">
    <property type="term" value="C:membrane"/>
    <property type="evidence" value="ECO:0007669"/>
    <property type="project" value="UniProtKB-SubCell"/>
</dbReference>
<dbReference type="GO" id="GO:0005524">
    <property type="term" value="F:ATP binding"/>
    <property type="evidence" value="ECO:0007669"/>
    <property type="project" value="InterPro"/>
</dbReference>
<feature type="domain" description="GAIN-B" evidence="15">
    <location>
        <begin position="1995"/>
        <end position="2152"/>
    </location>
</feature>
<evidence type="ECO:0000256" key="2">
    <source>
        <dbReference type="ARBA" id="ARBA00004514"/>
    </source>
</evidence>
<keyword evidence="5 13" id="KW-0812">Transmembrane</keyword>
<dbReference type="InterPro" id="IPR044123">
    <property type="entry name" value="W2_eIF2B_epsilon"/>
</dbReference>
<dbReference type="Gene3D" id="2.60.40.10">
    <property type="entry name" value="Immunoglobulins"/>
    <property type="match status" value="4"/>
</dbReference>
<dbReference type="InterPro" id="IPR029044">
    <property type="entry name" value="Nucleotide-diphossugar_trans"/>
</dbReference>
<dbReference type="SMART" id="SM00515">
    <property type="entry name" value="eIF5C"/>
    <property type="match status" value="1"/>
</dbReference>
<feature type="compositionally biased region" description="Low complexity" evidence="12">
    <location>
        <begin position="2159"/>
        <end position="2169"/>
    </location>
</feature>
<dbReference type="OrthoDB" id="424572at2759"/>
<proteinExistence type="inferred from homology"/>
<dbReference type="PANTHER" id="PTHR45887:SF1">
    <property type="entry name" value="TRANSLATION INITIATION FACTOR EIF-2B SUBUNIT EPSILON"/>
    <property type="match status" value="1"/>
</dbReference>
<dbReference type="InterPro" id="IPR035543">
    <property type="entry name" value="eIF-2B_epsilon_N"/>
</dbReference>
<evidence type="ECO:0000259" key="14">
    <source>
        <dbReference type="PROSITE" id="PS50011"/>
    </source>
</evidence>
<comment type="caution">
    <text evidence="17">The sequence shown here is derived from an EMBL/GenBank/DDBJ whole genome shotgun (WGS) entry which is preliminary data.</text>
</comment>
<dbReference type="InterPro" id="IPR005835">
    <property type="entry name" value="NTP_transferase_dom"/>
</dbReference>
<dbReference type="SUPFAM" id="SSF56112">
    <property type="entry name" value="Protein kinase-like (PK-like)"/>
    <property type="match status" value="1"/>
</dbReference>
<dbReference type="InterPro" id="IPR002909">
    <property type="entry name" value="IPT_dom"/>
</dbReference>
<dbReference type="GO" id="GO:0003743">
    <property type="term" value="F:translation initiation factor activity"/>
    <property type="evidence" value="ECO:0007669"/>
    <property type="project" value="TreeGrafter"/>
</dbReference>
<gene>
    <name evidence="17" type="ORF">PROFUN_04613</name>
</gene>
<evidence type="ECO:0000256" key="9">
    <source>
        <dbReference type="ARBA" id="ARBA00044144"/>
    </source>
</evidence>
<dbReference type="Gene3D" id="2.60.220.50">
    <property type="match status" value="1"/>
</dbReference>
<dbReference type="InterPro" id="IPR014756">
    <property type="entry name" value="Ig_E-set"/>
</dbReference>
<dbReference type="Pfam" id="PF02020">
    <property type="entry name" value="W2"/>
    <property type="match status" value="1"/>
</dbReference>
<evidence type="ECO:0000256" key="1">
    <source>
        <dbReference type="ARBA" id="ARBA00004370"/>
    </source>
</evidence>
<evidence type="ECO:0000313" key="17">
    <source>
        <dbReference type="EMBL" id="PRP87586.1"/>
    </source>
</evidence>
<accession>A0A2P6NUH0</accession>
<dbReference type="SUPFAM" id="SSF48371">
    <property type="entry name" value="ARM repeat"/>
    <property type="match status" value="1"/>
</dbReference>
<keyword evidence="8" id="KW-1015">Disulfide bond</keyword>
<dbReference type="GO" id="GO:0031369">
    <property type="term" value="F:translation initiation factor binding"/>
    <property type="evidence" value="ECO:0007669"/>
    <property type="project" value="InterPro"/>
</dbReference>
<feature type="transmembrane region" description="Helical" evidence="13">
    <location>
        <begin position="2176"/>
        <end position="2201"/>
    </location>
</feature>
<dbReference type="Pfam" id="PF01825">
    <property type="entry name" value="GPS"/>
    <property type="match status" value="1"/>
</dbReference>
<evidence type="ECO:0000256" key="4">
    <source>
        <dbReference type="ARBA" id="ARBA00022490"/>
    </source>
</evidence>
<dbReference type="SMART" id="SM00303">
    <property type="entry name" value="GPS"/>
    <property type="match status" value="1"/>
</dbReference>
<evidence type="ECO:0000256" key="12">
    <source>
        <dbReference type="SAM" id="MobiDB-lite"/>
    </source>
</evidence>
<dbReference type="GO" id="GO:0004672">
    <property type="term" value="F:protein kinase activity"/>
    <property type="evidence" value="ECO:0007669"/>
    <property type="project" value="InterPro"/>
</dbReference>
<dbReference type="InterPro" id="IPR057244">
    <property type="entry name" value="GAIN_B"/>
</dbReference>
<dbReference type="Pfam" id="PF25084">
    <property type="entry name" value="LbH_EIF2B"/>
    <property type="match status" value="1"/>
</dbReference>
<dbReference type="EMBL" id="MDYQ01000019">
    <property type="protein sequence ID" value="PRP87586.1"/>
    <property type="molecule type" value="Genomic_DNA"/>
</dbReference>
<evidence type="ECO:0000259" key="15">
    <source>
        <dbReference type="PROSITE" id="PS50221"/>
    </source>
</evidence>
<evidence type="ECO:0000256" key="8">
    <source>
        <dbReference type="ARBA" id="ARBA00023157"/>
    </source>
</evidence>
<dbReference type="PROSITE" id="PS50011">
    <property type="entry name" value="PROTEIN_KINASE_DOM"/>
    <property type="match status" value="1"/>
</dbReference>
<evidence type="ECO:0000256" key="5">
    <source>
        <dbReference type="ARBA" id="ARBA00022692"/>
    </source>
</evidence>
<dbReference type="InterPro" id="IPR056764">
    <property type="entry name" value="LbH_EIF2B3/5"/>
</dbReference>
<dbReference type="Gene3D" id="1.25.40.180">
    <property type="match status" value="1"/>
</dbReference>
<dbReference type="CDD" id="cd00603">
    <property type="entry name" value="IPT_PCSR"/>
    <property type="match status" value="1"/>
</dbReference>
<dbReference type="CDD" id="cd04197">
    <property type="entry name" value="eIF-2B_epsilon_N"/>
    <property type="match status" value="1"/>
</dbReference>